<dbReference type="InterPro" id="IPR033135">
    <property type="entry name" value="ClpP_His_AS"/>
</dbReference>
<feature type="active site" description="Nucleophile" evidence="7">
    <location>
        <position position="108"/>
    </location>
</feature>
<reference evidence="11 12" key="1">
    <citation type="submission" date="2019-07" db="EMBL/GenBank/DDBJ databases">
        <title>Genome sequencing for Ferrovibrio sp. K5.</title>
        <authorList>
            <person name="Park S.-J."/>
        </authorList>
    </citation>
    <scope>NUCLEOTIDE SEQUENCE [LARGE SCALE GENOMIC DNA]</scope>
    <source>
        <strain evidence="11 12">K5</strain>
    </source>
</reference>
<protein>
    <recommendedName>
        <fullName evidence="7 9">ATP-dependent Clp protease proteolytic subunit</fullName>
        <ecNumber evidence="7">3.4.21.92</ecNumber>
    </recommendedName>
    <alternativeName>
        <fullName evidence="7">Endopeptidase Clp</fullName>
    </alternativeName>
</protein>
<dbReference type="RefSeq" id="WP_144066931.1">
    <property type="nucleotide sequence ID" value="NZ_CP041636.1"/>
</dbReference>
<dbReference type="GO" id="GO:0004176">
    <property type="term" value="F:ATP-dependent peptidase activity"/>
    <property type="evidence" value="ECO:0007669"/>
    <property type="project" value="InterPro"/>
</dbReference>
<dbReference type="InterPro" id="IPR001907">
    <property type="entry name" value="ClpP"/>
</dbReference>
<dbReference type="Gene3D" id="3.90.226.10">
    <property type="entry name" value="2-enoyl-CoA Hydratase, Chain A, domain 1"/>
    <property type="match status" value="1"/>
</dbReference>
<dbReference type="GO" id="GO:0051117">
    <property type="term" value="F:ATPase binding"/>
    <property type="evidence" value="ECO:0007669"/>
    <property type="project" value="TreeGrafter"/>
</dbReference>
<keyword evidence="4 7" id="KW-0378">Hydrolase</keyword>
<evidence type="ECO:0000313" key="12">
    <source>
        <dbReference type="Proteomes" id="UP000317496"/>
    </source>
</evidence>
<keyword evidence="5 7" id="KW-0720">Serine protease</keyword>
<dbReference type="GO" id="GO:0004252">
    <property type="term" value="F:serine-type endopeptidase activity"/>
    <property type="evidence" value="ECO:0007669"/>
    <property type="project" value="UniProtKB-UniRule"/>
</dbReference>
<dbReference type="CDD" id="cd07017">
    <property type="entry name" value="S14_ClpP_2"/>
    <property type="match status" value="1"/>
</dbReference>
<keyword evidence="3 7" id="KW-0645">Protease</keyword>
<evidence type="ECO:0000256" key="5">
    <source>
        <dbReference type="ARBA" id="ARBA00022825"/>
    </source>
</evidence>
<dbReference type="PROSITE" id="PS00382">
    <property type="entry name" value="CLP_PROTEASE_HIS"/>
    <property type="match status" value="1"/>
</dbReference>
<dbReference type="Pfam" id="PF00574">
    <property type="entry name" value="CLP_protease"/>
    <property type="match status" value="1"/>
</dbReference>
<evidence type="ECO:0000256" key="9">
    <source>
        <dbReference type="RuleBase" id="RU003567"/>
    </source>
</evidence>
<comment type="catalytic activity">
    <reaction evidence="6 7 8">
        <text>Hydrolysis of proteins to small peptides in the presence of ATP and magnesium. alpha-casein is the usual test substrate. In the absence of ATP, only oligopeptides shorter than five residues are hydrolyzed (such as succinyl-Leu-Tyr-|-NHMec, and Leu-Tyr-Leu-|-Tyr-Trp, in which cleavage of the -Tyr-|-Leu- and -Tyr-|-Trp bonds also occurs).</text>
        <dbReference type="EC" id="3.4.21.92"/>
    </reaction>
</comment>
<dbReference type="Proteomes" id="UP000317496">
    <property type="component" value="Chromosome"/>
</dbReference>
<dbReference type="PANTHER" id="PTHR10381:SF70">
    <property type="entry name" value="ATP-DEPENDENT CLP PROTEASE PROTEOLYTIC SUBUNIT"/>
    <property type="match status" value="1"/>
</dbReference>
<feature type="active site" evidence="7 8">
    <location>
        <position position="133"/>
    </location>
</feature>
<comment type="similarity">
    <text evidence="1 7 9">Belongs to the peptidase S14 family.</text>
</comment>
<evidence type="ECO:0000256" key="7">
    <source>
        <dbReference type="HAMAP-Rule" id="MF_00444"/>
    </source>
</evidence>
<dbReference type="AlphaFoldDB" id="A0A516GX89"/>
<proteinExistence type="inferred from homology"/>
<dbReference type="EMBL" id="CP041636">
    <property type="protein sequence ID" value="QDO95950.1"/>
    <property type="molecule type" value="Genomic_DNA"/>
</dbReference>
<evidence type="ECO:0000256" key="8">
    <source>
        <dbReference type="PROSITE-ProRule" id="PRU10086"/>
    </source>
</evidence>
<dbReference type="GO" id="GO:0005737">
    <property type="term" value="C:cytoplasm"/>
    <property type="evidence" value="ECO:0007669"/>
    <property type="project" value="UniProtKB-SubCell"/>
</dbReference>
<dbReference type="InterPro" id="IPR023562">
    <property type="entry name" value="ClpP/TepA"/>
</dbReference>
<evidence type="ECO:0000256" key="4">
    <source>
        <dbReference type="ARBA" id="ARBA00022801"/>
    </source>
</evidence>
<comment type="subcellular location">
    <subcellularLocation>
        <location evidence="7">Cytoplasm</location>
    </subcellularLocation>
</comment>
<accession>A0A516GX89</accession>
<dbReference type="KEGG" id="fer:FNB15_01050"/>
<dbReference type="PRINTS" id="PR00127">
    <property type="entry name" value="CLPPROTEASEP"/>
</dbReference>
<gene>
    <name evidence="7" type="primary">clpP</name>
    <name evidence="11" type="ORF">FNB15_01050</name>
</gene>
<organism evidence="11 12">
    <name type="scientific">Ferrovibrio terrae</name>
    <dbReference type="NCBI Taxonomy" id="2594003"/>
    <lineage>
        <taxon>Bacteria</taxon>
        <taxon>Pseudomonadati</taxon>
        <taxon>Pseudomonadota</taxon>
        <taxon>Alphaproteobacteria</taxon>
        <taxon>Rhodospirillales</taxon>
        <taxon>Rhodospirillaceae</taxon>
        <taxon>Ferrovibrio</taxon>
    </lineage>
</organism>
<comment type="function">
    <text evidence="7">Cleaves peptides in various proteins in a process that requires ATP hydrolysis. Has a chymotrypsin-like activity. Plays a major role in the degradation of misfolded proteins.</text>
</comment>
<evidence type="ECO:0000313" key="11">
    <source>
        <dbReference type="EMBL" id="QDO95950.1"/>
    </source>
</evidence>
<dbReference type="OrthoDB" id="9802800at2"/>
<dbReference type="GO" id="GO:0006515">
    <property type="term" value="P:protein quality control for misfolded or incompletely synthesized proteins"/>
    <property type="evidence" value="ECO:0007669"/>
    <property type="project" value="TreeGrafter"/>
</dbReference>
<feature type="region of interest" description="Disordered" evidence="10">
    <location>
        <begin position="1"/>
        <end position="26"/>
    </location>
</feature>
<evidence type="ECO:0000256" key="10">
    <source>
        <dbReference type="SAM" id="MobiDB-lite"/>
    </source>
</evidence>
<evidence type="ECO:0000256" key="2">
    <source>
        <dbReference type="ARBA" id="ARBA00022490"/>
    </source>
</evidence>
<feature type="compositionally biased region" description="Basic and acidic residues" evidence="10">
    <location>
        <begin position="14"/>
        <end position="26"/>
    </location>
</feature>
<sequence>MLNRITRLDEDEPEKNGETDKEKVRDKTPAIEERLFKARTILIFGGIDQKLAKEVSARLLALQSASDDPVTIYINSQGGHVESGDTIYDMIKFVKPDVRVVGTGWVASAGALIFSAAKKENRFSLPNTRFLLHQPSGGAGGTASDVAIQAKEIIRMRKRLNEIFARETGQPIERIEKDTDRDYWMSAEQAVEYGLVGKVVQNAREIE</sequence>
<comment type="subunit">
    <text evidence="7">Fourteen ClpP subunits assemble into 2 heptameric rings which stack back to back to give a disk-like structure with a central cavity, resembling the structure of eukaryotic proteasomes.</text>
</comment>
<dbReference type="InterPro" id="IPR029045">
    <property type="entry name" value="ClpP/crotonase-like_dom_sf"/>
</dbReference>
<keyword evidence="12" id="KW-1185">Reference proteome</keyword>
<dbReference type="NCBIfam" id="NF009205">
    <property type="entry name" value="PRK12553.1"/>
    <property type="match status" value="1"/>
</dbReference>
<name>A0A516GX89_9PROT</name>
<evidence type="ECO:0000256" key="1">
    <source>
        <dbReference type="ARBA" id="ARBA00007039"/>
    </source>
</evidence>
<dbReference type="EC" id="3.4.21.92" evidence="7"/>
<dbReference type="HAMAP" id="MF_00444">
    <property type="entry name" value="ClpP"/>
    <property type="match status" value="1"/>
</dbReference>
<dbReference type="SUPFAM" id="SSF52096">
    <property type="entry name" value="ClpP/crotonase"/>
    <property type="match status" value="1"/>
</dbReference>
<dbReference type="GO" id="GO:0009368">
    <property type="term" value="C:endopeptidase Clp complex"/>
    <property type="evidence" value="ECO:0007669"/>
    <property type="project" value="TreeGrafter"/>
</dbReference>
<keyword evidence="2 7" id="KW-0963">Cytoplasm</keyword>
<dbReference type="PANTHER" id="PTHR10381">
    <property type="entry name" value="ATP-DEPENDENT CLP PROTEASE PROTEOLYTIC SUBUNIT"/>
    <property type="match status" value="1"/>
</dbReference>
<evidence type="ECO:0000256" key="6">
    <source>
        <dbReference type="ARBA" id="ARBA00034021"/>
    </source>
</evidence>
<evidence type="ECO:0000256" key="3">
    <source>
        <dbReference type="ARBA" id="ARBA00022670"/>
    </source>
</evidence>